<dbReference type="VEuPathDB" id="VectorBase:MDOMA2_017211"/>
<dbReference type="AlphaFoldDB" id="A0A1I8MSQ8"/>
<dbReference type="EnsemblMetazoa" id="MDOA008066-RB">
    <property type="protein sequence ID" value="MDOA008066-PB"/>
    <property type="gene ID" value="MDOA008066"/>
</dbReference>
<dbReference type="InterPro" id="IPR036188">
    <property type="entry name" value="FAD/NAD-bd_sf"/>
</dbReference>
<comment type="similarity">
    <text evidence="1">Belongs to the GMC oxidoreductase family.</text>
</comment>
<accession>A0A1I8MSQ8</accession>
<dbReference type="PANTHER" id="PTHR11552">
    <property type="entry name" value="GLUCOSE-METHANOL-CHOLINE GMC OXIDOREDUCTASE"/>
    <property type="match status" value="1"/>
</dbReference>
<organism evidence="4">
    <name type="scientific">Musca domestica</name>
    <name type="common">House fly</name>
    <dbReference type="NCBI Taxonomy" id="7370"/>
    <lineage>
        <taxon>Eukaryota</taxon>
        <taxon>Metazoa</taxon>
        <taxon>Ecdysozoa</taxon>
        <taxon>Arthropoda</taxon>
        <taxon>Hexapoda</taxon>
        <taxon>Insecta</taxon>
        <taxon>Pterygota</taxon>
        <taxon>Neoptera</taxon>
        <taxon>Endopterygota</taxon>
        <taxon>Diptera</taxon>
        <taxon>Brachycera</taxon>
        <taxon>Muscomorpha</taxon>
        <taxon>Muscoidea</taxon>
        <taxon>Muscidae</taxon>
        <taxon>Musca</taxon>
    </lineage>
</organism>
<dbReference type="STRING" id="7370.A0A1I8MSQ8"/>
<evidence type="ECO:0000256" key="2">
    <source>
        <dbReference type="SAM" id="MobiDB-lite"/>
    </source>
</evidence>
<protein>
    <recommendedName>
        <fullName evidence="3">Glucose-methanol-choline oxidoreductase N-terminal domain-containing protein</fullName>
    </recommendedName>
</protein>
<dbReference type="GO" id="GO:0050660">
    <property type="term" value="F:flavin adenine dinucleotide binding"/>
    <property type="evidence" value="ECO:0007669"/>
    <property type="project" value="InterPro"/>
</dbReference>
<dbReference type="SUPFAM" id="SSF54373">
    <property type="entry name" value="FAD-linked reductases, C-terminal domain"/>
    <property type="match status" value="1"/>
</dbReference>
<dbReference type="InterPro" id="IPR000172">
    <property type="entry name" value="GMC_OxRdtase_N"/>
</dbReference>
<dbReference type="Gene3D" id="3.30.560.10">
    <property type="entry name" value="Glucose Oxidase, domain 3"/>
    <property type="match status" value="2"/>
</dbReference>
<feature type="domain" description="Glucose-methanol-choline oxidoreductase N-terminal" evidence="3">
    <location>
        <begin position="513"/>
        <end position="527"/>
    </location>
</feature>
<evidence type="ECO:0000256" key="1">
    <source>
        <dbReference type="ARBA" id="ARBA00010790"/>
    </source>
</evidence>
<dbReference type="VEuPathDB" id="VectorBase:MDOA008066"/>
<sequence length="831" mass="93595">MITPEGYLTFGRFLLTIGPSAMVLLMLIQGIKDHRPDIVDAGNRVFSTPITSLRDRYDFIIIGGGSAGCTLAARLSEVPHWNILLLEAGGDEPLLADIPMLYPVLQRSPWDWKYWAEHSPRYCLAMVNQQCYWPRAKVLGGCSSINAMMFIRGNRRDYDHWAELGNVGWNYDNILHYFRKLEDMRVPGFENDPYHGHGGPISVENYRSPSPLLDVFMETVKERNLVLIRQQIENQFTFIIQTFNMQFNLWKNSAVCLVILLAVLLPTVRGGVKAAPQGRELFKNEDAINLETSKGQVVGKRQLVAKDSETQATNEKDSAVKVNEVKQDLSKEIKSVKETRKIPEKSQSSEENSGKQAEKQSKEVSGKATVGDNKKKASQGSSSGKPSMAEQIKKIIKEHSKDQHEPSVEHHKRNHKLRTRQTDDDSSLDEISDDLADALFRQRNDFIAAAGNLESPRPVQAMRANMNSDIILNAYVEQIIIDPRINEARGVLFELLGVKHKAIASKEVILSAGAIASPQLLMVSGVGPKSQLNKFNIPVLKHLPGVGGNLQDHISTTGATYAIRNYETGQHLSYIVPEMMNVDSVDRFIHKEDSFFYAMPMSEVMGFWSSKYQDPKVDWPDVQFFLGSVSYGSDGGMIGRRGSAVTFSNFADTVEPVLYKDSFVITPLVMRPRSRGWIELDSDSVRVYPKIHANYYDDPLDMAIMVDALKFGHELTQSPSLRRVNATLNIYVWRNCPEVEYLSDAFWECLARYYSQTIYHPVGTCKMGPNTDRDAVVDPRLRVYGIKRLRVIDASIMPTITTGNTNIPTIMIAERGADMIKEDWLKSRSAY</sequence>
<dbReference type="eggNOG" id="KOG1238">
    <property type="taxonomic scope" value="Eukaryota"/>
</dbReference>
<reference evidence="4" key="1">
    <citation type="submission" date="2020-05" db="UniProtKB">
        <authorList>
            <consortium name="EnsemblMetazoa"/>
        </authorList>
    </citation>
    <scope>IDENTIFICATION</scope>
    <source>
        <strain evidence="4">Aabys</strain>
    </source>
</reference>
<feature type="compositionally biased region" description="Basic and acidic residues" evidence="2">
    <location>
        <begin position="391"/>
        <end position="409"/>
    </location>
</feature>
<dbReference type="InterPro" id="IPR012132">
    <property type="entry name" value="GMC_OxRdtase"/>
</dbReference>
<feature type="compositionally biased region" description="Basic residues" evidence="2">
    <location>
        <begin position="410"/>
        <end position="419"/>
    </location>
</feature>
<dbReference type="GO" id="GO:0016614">
    <property type="term" value="F:oxidoreductase activity, acting on CH-OH group of donors"/>
    <property type="evidence" value="ECO:0007669"/>
    <property type="project" value="InterPro"/>
</dbReference>
<dbReference type="SUPFAM" id="SSF51905">
    <property type="entry name" value="FAD/NAD(P)-binding domain"/>
    <property type="match status" value="1"/>
</dbReference>
<feature type="compositionally biased region" description="Low complexity" evidence="2">
    <location>
        <begin position="378"/>
        <end position="387"/>
    </location>
</feature>
<proteinExistence type="inferred from homology"/>
<dbReference type="PANTHER" id="PTHR11552:SF186">
    <property type="entry name" value="GLUCOSE-METHANOL-CHOLINE OXIDOREDUCTASE N-TERMINAL DOMAIN-CONTAINING PROTEIN"/>
    <property type="match status" value="1"/>
</dbReference>
<evidence type="ECO:0000313" key="4">
    <source>
        <dbReference type="EnsemblMetazoa" id="MDOA008066-PB"/>
    </source>
</evidence>
<dbReference type="Gene3D" id="3.50.50.60">
    <property type="entry name" value="FAD/NAD(P)-binding domain"/>
    <property type="match status" value="2"/>
</dbReference>
<dbReference type="PROSITE" id="PS00624">
    <property type="entry name" value="GMC_OXRED_2"/>
    <property type="match status" value="1"/>
</dbReference>
<dbReference type="Pfam" id="PF00732">
    <property type="entry name" value="GMC_oxred_N"/>
    <property type="match status" value="2"/>
</dbReference>
<feature type="region of interest" description="Disordered" evidence="2">
    <location>
        <begin position="336"/>
        <end position="428"/>
    </location>
</feature>
<name>A0A1I8MSQ8_MUSDO</name>
<dbReference type="Pfam" id="PF05199">
    <property type="entry name" value="GMC_oxred_C"/>
    <property type="match status" value="1"/>
</dbReference>
<dbReference type="InterPro" id="IPR007867">
    <property type="entry name" value="GMC_OxRtase_C"/>
</dbReference>
<feature type="compositionally biased region" description="Basic and acidic residues" evidence="2">
    <location>
        <begin position="336"/>
        <end position="365"/>
    </location>
</feature>
<evidence type="ECO:0000259" key="3">
    <source>
        <dbReference type="PROSITE" id="PS00624"/>
    </source>
</evidence>